<evidence type="ECO:0000256" key="1">
    <source>
        <dbReference type="ARBA" id="ARBA00034773"/>
    </source>
</evidence>
<evidence type="ECO:0000313" key="3">
    <source>
        <dbReference type="EMBL" id="CAK9154705.1"/>
    </source>
</evidence>
<gene>
    <name evidence="3" type="ORF">ILEXP_LOCUS23056</name>
</gene>
<comment type="similarity">
    <text evidence="1">Belongs to the senescence regulator S40 family.</text>
</comment>
<protein>
    <recommendedName>
        <fullName evidence="5">Senescence regulator</fullName>
    </recommendedName>
</protein>
<comment type="caution">
    <text evidence="3">The sequence shown here is derived from an EMBL/GenBank/DDBJ whole genome shotgun (WGS) entry which is preliminary data.</text>
</comment>
<evidence type="ECO:0000313" key="4">
    <source>
        <dbReference type="Proteomes" id="UP001642360"/>
    </source>
</evidence>
<dbReference type="Pfam" id="PF04520">
    <property type="entry name" value="Senescence_reg"/>
    <property type="match status" value="1"/>
</dbReference>
<reference evidence="3 4" key="1">
    <citation type="submission" date="2024-02" db="EMBL/GenBank/DDBJ databases">
        <authorList>
            <person name="Vignale AGUSTIN F."/>
            <person name="Sosa J E."/>
            <person name="Modenutti C."/>
        </authorList>
    </citation>
    <scope>NUCLEOTIDE SEQUENCE [LARGE SCALE GENOMIC DNA]</scope>
</reference>
<sequence length="161" mass="17937">MAKEFQESEVVFQENDVDEEFPGHSNSWESQNNKLMRRKKKKNSVPVKIPKNVSGNSRFQQVDSGFFDDELCDADDGEIVPPHVISGRRIAGKMAFSVCTGNGRTLKGRDLSQVRNSIHRMTGALVDTGREQAKHVVRNGKKDTTTSPLCWIAGANTVVFD</sequence>
<organism evidence="3 4">
    <name type="scientific">Ilex paraguariensis</name>
    <name type="common">yerba mate</name>
    <dbReference type="NCBI Taxonomy" id="185542"/>
    <lineage>
        <taxon>Eukaryota</taxon>
        <taxon>Viridiplantae</taxon>
        <taxon>Streptophyta</taxon>
        <taxon>Embryophyta</taxon>
        <taxon>Tracheophyta</taxon>
        <taxon>Spermatophyta</taxon>
        <taxon>Magnoliopsida</taxon>
        <taxon>eudicotyledons</taxon>
        <taxon>Gunneridae</taxon>
        <taxon>Pentapetalae</taxon>
        <taxon>asterids</taxon>
        <taxon>campanulids</taxon>
        <taxon>Aquifoliales</taxon>
        <taxon>Aquifoliaceae</taxon>
        <taxon>Ilex</taxon>
    </lineage>
</organism>
<evidence type="ECO:0008006" key="5">
    <source>
        <dbReference type="Google" id="ProtNLM"/>
    </source>
</evidence>
<name>A0ABC8SD00_9AQUA</name>
<feature type="region of interest" description="Disordered" evidence="2">
    <location>
        <begin position="1"/>
        <end position="54"/>
    </location>
</feature>
<evidence type="ECO:0000256" key="2">
    <source>
        <dbReference type="SAM" id="MobiDB-lite"/>
    </source>
</evidence>
<dbReference type="Proteomes" id="UP001642360">
    <property type="component" value="Unassembled WGS sequence"/>
</dbReference>
<dbReference type="AlphaFoldDB" id="A0ABC8SD00"/>
<keyword evidence="4" id="KW-1185">Reference proteome</keyword>
<dbReference type="GO" id="GO:0010150">
    <property type="term" value="P:leaf senescence"/>
    <property type="evidence" value="ECO:0007669"/>
    <property type="project" value="UniProtKB-ARBA"/>
</dbReference>
<dbReference type="InterPro" id="IPR007608">
    <property type="entry name" value="Senescence_reg_S40"/>
</dbReference>
<dbReference type="EMBL" id="CAUOFW020002569">
    <property type="protein sequence ID" value="CAK9154705.1"/>
    <property type="molecule type" value="Genomic_DNA"/>
</dbReference>
<proteinExistence type="inferred from homology"/>
<dbReference type="PANTHER" id="PTHR33083:SF49">
    <property type="entry name" value="SENESCENCE REGULATOR"/>
    <property type="match status" value="1"/>
</dbReference>
<dbReference type="PANTHER" id="PTHR33083">
    <property type="entry name" value="EXPRESSED PROTEIN"/>
    <property type="match status" value="1"/>
</dbReference>
<accession>A0ABC8SD00</accession>